<name>A0A0K1W247_9MOLU</name>
<dbReference type="RefSeq" id="WP_083433363.1">
    <property type="nucleotide sequence ID" value="NZ_CP012357.1"/>
</dbReference>
<dbReference type="GO" id="GO:0006304">
    <property type="term" value="P:DNA modification"/>
    <property type="evidence" value="ECO:0007669"/>
    <property type="project" value="InterPro"/>
</dbReference>
<dbReference type="KEGG" id="sll:SLITO_v1c06140"/>
<dbReference type="SUPFAM" id="SSF53335">
    <property type="entry name" value="S-adenosyl-L-methionine-dependent methyltransferases"/>
    <property type="match status" value="1"/>
</dbReference>
<feature type="domain" description="Type II methyltransferase M.TaqI-like" evidence="6">
    <location>
        <begin position="85"/>
        <end position="223"/>
    </location>
</feature>
<dbReference type="EC" id="2.1.1.72" evidence="1"/>
<dbReference type="GO" id="GO:0009007">
    <property type="term" value="F:site-specific DNA-methyltransferase (adenine-specific) activity"/>
    <property type="evidence" value="ECO:0007669"/>
    <property type="project" value="UniProtKB-EC"/>
</dbReference>
<keyword evidence="8" id="KW-1185">Reference proteome</keyword>
<proteinExistence type="predicted"/>
<dbReference type="InterPro" id="IPR002052">
    <property type="entry name" value="DNA_methylase_N6_adenine_CS"/>
</dbReference>
<evidence type="ECO:0000256" key="3">
    <source>
        <dbReference type="ARBA" id="ARBA00022679"/>
    </source>
</evidence>
<dbReference type="EMBL" id="CP012357">
    <property type="protein sequence ID" value="AKX34248.1"/>
    <property type="molecule type" value="Genomic_DNA"/>
</dbReference>
<keyword evidence="2" id="KW-0489">Methyltransferase</keyword>
<dbReference type="PATRIC" id="fig|216942.3.peg.622"/>
<dbReference type="InterPro" id="IPR029063">
    <property type="entry name" value="SAM-dependent_MTases_sf"/>
</dbReference>
<dbReference type="AlphaFoldDB" id="A0A0K1W247"/>
<evidence type="ECO:0000256" key="4">
    <source>
        <dbReference type="ARBA" id="ARBA00022691"/>
    </source>
</evidence>
<evidence type="ECO:0000256" key="2">
    <source>
        <dbReference type="ARBA" id="ARBA00022603"/>
    </source>
</evidence>
<dbReference type="GO" id="GO:0032259">
    <property type="term" value="P:methylation"/>
    <property type="evidence" value="ECO:0007669"/>
    <property type="project" value="UniProtKB-KW"/>
</dbReference>
<dbReference type="PANTHER" id="PTHR33841:SF1">
    <property type="entry name" value="DNA METHYLTRANSFERASE A"/>
    <property type="match status" value="1"/>
</dbReference>
<reference evidence="7 8" key="1">
    <citation type="journal article" date="2015" name="Genome Announc.">
        <title>Complete Genome Sequence of Spiroplasma litorale TN-1T (DSM 21781), a Bacterium Isolated from a Green-Eyed Horsefly (Tabanus nigrovittatus).</title>
        <authorList>
            <person name="Lo W.S."/>
            <person name="Lai Y.C."/>
            <person name="Lien Y.W."/>
            <person name="Wang T.H."/>
            <person name="Kuo C.H."/>
        </authorList>
    </citation>
    <scope>NUCLEOTIDE SEQUENCE [LARGE SCALE GENOMIC DNA]</scope>
    <source>
        <strain evidence="7 8">TN-1</strain>
    </source>
</reference>
<dbReference type="Gene3D" id="3.40.50.150">
    <property type="entry name" value="Vaccinia Virus protein VP39"/>
    <property type="match status" value="1"/>
</dbReference>
<comment type="catalytic activity">
    <reaction evidence="5">
        <text>a 2'-deoxyadenosine in DNA + S-adenosyl-L-methionine = an N(6)-methyl-2'-deoxyadenosine in DNA + S-adenosyl-L-homocysteine + H(+)</text>
        <dbReference type="Rhea" id="RHEA:15197"/>
        <dbReference type="Rhea" id="RHEA-COMP:12418"/>
        <dbReference type="Rhea" id="RHEA-COMP:12419"/>
        <dbReference type="ChEBI" id="CHEBI:15378"/>
        <dbReference type="ChEBI" id="CHEBI:57856"/>
        <dbReference type="ChEBI" id="CHEBI:59789"/>
        <dbReference type="ChEBI" id="CHEBI:90615"/>
        <dbReference type="ChEBI" id="CHEBI:90616"/>
        <dbReference type="EC" id="2.1.1.72"/>
    </reaction>
</comment>
<sequence>MKSINSVKINERIIKDGVVYTPNYIVINMLDEIKYKGKKILNKHIVDNSCGEGAFLVEITKRYLKELLKLKKNRLDVKKHLEKYIHGIEIDPISYKICISNLNNVLLENGIKVKINWNIINGDTLECTQFLNKMDYVVGNPPYIRIHDLNIDYKKYNFCTKGMIDLYLIFFEIGLNMLNEKGKLIYITPNSYFTSNAANVFRKYLIDKSMLETVINLGHFNPFKGITTYPAITVISKIKNKKTKYKEYDSINNFNFEIDILEKKEFYINDCFYFSKTKQLLKFSEILNVKKNNDLFVRNGISTNLDSFFINDSYTGSYVVEAMKISKMKLTKMFYPYDEDGNTVPLNIIKNENKNMYNLLLNNKEILSKRSLQSQNWFEFARTQGIKDVNKNKLVINNIIKTVNTIKTKILKPGIVPYSGYYVISEKYDLKYIENLIYDQEFIEYLKILRKDKNGEYYFFSSNDLHQYLSYKIYKINQKN</sequence>
<dbReference type="STRING" id="216942.SLITO_v1c06140"/>
<accession>A0A0K1W247</accession>
<evidence type="ECO:0000256" key="5">
    <source>
        <dbReference type="ARBA" id="ARBA00047942"/>
    </source>
</evidence>
<gene>
    <name evidence="7" type="ORF">SLITO_v1c06140</name>
</gene>
<dbReference type="GO" id="GO:0003676">
    <property type="term" value="F:nucleic acid binding"/>
    <property type="evidence" value="ECO:0007669"/>
    <property type="project" value="InterPro"/>
</dbReference>
<protein>
    <recommendedName>
        <fullName evidence="1">site-specific DNA-methyltransferase (adenine-specific)</fullName>
        <ecNumber evidence="1">2.1.1.72</ecNumber>
    </recommendedName>
</protein>
<dbReference type="PRINTS" id="PR00507">
    <property type="entry name" value="N12N6MTFRASE"/>
</dbReference>
<dbReference type="InterPro" id="IPR050953">
    <property type="entry name" value="N4_N6_ade-DNA_methylase"/>
</dbReference>
<dbReference type="InterPro" id="IPR011639">
    <property type="entry name" value="MethylTrfase_TaqI-like_dom"/>
</dbReference>
<dbReference type="PROSITE" id="PS00092">
    <property type="entry name" value="N6_MTASE"/>
    <property type="match status" value="1"/>
</dbReference>
<evidence type="ECO:0000259" key="6">
    <source>
        <dbReference type="Pfam" id="PF07669"/>
    </source>
</evidence>
<evidence type="ECO:0000313" key="7">
    <source>
        <dbReference type="EMBL" id="AKX34248.1"/>
    </source>
</evidence>
<keyword evidence="3" id="KW-0808">Transferase</keyword>
<organism evidence="7 8">
    <name type="scientific">Spiroplasma litorale</name>
    <dbReference type="NCBI Taxonomy" id="216942"/>
    <lineage>
        <taxon>Bacteria</taxon>
        <taxon>Bacillati</taxon>
        <taxon>Mycoplasmatota</taxon>
        <taxon>Mollicutes</taxon>
        <taxon>Entomoplasmatales</taxon>
        <taxon>Spiroplasmataceae</taxon>
        <taxon>Spiroplasma</taxon>
    </lineage>
</organism>
<dbReference type="OrthoDB" id="32195at2"/>
<dbReference type="Proteomes" id="UP000067476">
    <property type="component" value="Chromosome"/>
</dbReference>
<evidence type="ECO:0000313" key="8">
    <source>
        <dbReference type="Proteomes" id="UP000067476"/>
    </source>
</evidence>
<dbReference type="Pfam" id="PF07669">
    <property type="entry name" value="Eco57I"/>
    <property type="match status" value="1"/>
</dbReference>
<keyword evidence="4" id="KW-0949">S-adenosyl-L-methionine</keyword>
<dbReference type="PANTHER" id="PTHR33841">
    <property type="entry name" value="DNA METHYLTRANSFERASE YEEA-RELATED"/>
    <property type="match status" value="1"/>
</dbReference>
<evidence type="ECO:0000256" key="1">
    <source>
        <dbReference type="ARBA" id="ARBA00011900"/>
    </source>
</evidence>
<dbReference type="REBASE" id="124702">
    <property type="entry name" value="M.SliTN1ORF6140P"/>
</dbReference>